<dbReference type="RefSeq" id="WP_146663595.1">
    <property type="nucleotide sequence ID" value="NZ_CP019791.1"/>
</dbReference>
<dbReference type="Proteomes" id="UP000189674">
    <property type="component" value="Chromosome"/>
</dbReference>
<evidence type="ECO:0000313" key="2">
    <source>
        <dbReference type="Proteomes" id="UP000189674"/>
    </source>
</evidence>
<evidence type="ECO:0000313" key="1">
    <source>
        <dbReference type="EMBL" id="AQT69962.1"/>
    </source>
</evidence>
<organism evidence="1 2">
    <name type="scientific">Anaerohalosphaera lusitana</name>
    <dbReference type="NCBI Taxonomy" id="1936003"/>
    <lineage>
        <taxon>Bacteria</taxon>
        <taxon>Pseudomonadati</taxon>
        <taxon>Planctomycetota</taxon>
        <taxon>Phycisphaerae</taxon>
        <taxon>Sedimentisphaerales</taxon>
        <taxon>Anaerohalosphaeraceae</taxon>
        <taxon>Anaerohalosphaera</taxon>
    </lineage>
</organism>
<proteinExistence type="predicted"/>
<protein>
    <submittedName>
        <fullName evidence="1">Uncharacterized protein</fullName>
    </submittedName>
</protein>
<keyword evidence="2" id="KW-1185">Reference proteome</keyword>
<gene>
    <name evidence="1" type="ORF">STSP2_03162</name>
</gene>
<reference evidence="2" key="1">
    <citation type="submission" date="2017-02" db="EMBL/GenBank/DDBJ databases">
        <title>Comparative genomics and description of representatives of a novel lineage of planctomycetes thriving in anoxic sediments.</title>
        <authorList>
            <person name="Spring S."/>
            <person name="Bunk B."/>
            <person name="Sproer C."/>
        </authorList>
    </citation>
    <scope>NUCLEOTIDE SEQUENCE [LARGE SCALE GENOMIC DNA]</scope>
    <source>
        <strain evidence="2">ST-NAGAB-D1</strain>
    </source>
</reference>
<sequence length="171" mass="18167">MTGTEWKELRALTSEADTGPAVDAIDWDTMLATGRVKPGHVNAYKSGGLWFFRAYGKGSTGDTIRMAVWAARQEGGDFALVFVAKFTLGATPVPGMSGYYFAEAVTIEYQPWPRDVVAENGEHYVMGTGATANAGVATVAVDSLEAARLIGFMESVSGATEWAAEFAQAVV</sequence>
<dbReference type="STRING" id="1936003.STSP2_03162"/>
<dbReference type="KEGG" id="alus:STSP2_03162"/>
<dbReference type="EMBL" id="CP019791">
    <property type="protein sequence ID" value="AQT69962.1"/>
    <property type="molecule type" value="Genomic_DNA"/>
</dbReference>
<name>A0A1U9NPV1_9BACT</name>
<dbReference type="AlphaFoldDB" id="A0A1U9NPV1"/>
<accession>A0A1U9NPV1</accession>